<dbReference type="RefSeq" id="WP_223814205.1">
    <property type="nucleotide sequence ID" value="NZ_CP061498.1"/>
</dbReference>
<dbReference type="SUPFAM" id="SSF53187">
    <property type="entry name" value="Zn-dependent exopeptidases"/>
    <property type="match status" value="1"/>
</dbReference>
<name>A0A1H2VXH7_9RHOB</name>
<dbReference type="EMBL" id="FNOM01000003">
    <property type="protein sequence ID" value="SDW72941.1"/>
    <property type="molecule type" value="Genomic_DNA"/>
</dbReference>
<dbReference type="AlphaFoldDB" id="A0A1H2VXH7"/>
<reference evidence="1 2" key="1">
    <citation type="submission" date="2016-10" db="EMBL/GenBank/DDBJ databases">
        <authorList>
            <person name="de Groot N.N."/>
        </authorList>
    </citation>
    <scope>NUCLEOTIDE SEQUENCE [LARGE SCALE GENOMIC DNA]</scope>
    <source>
        <strain evidence="1 2">CGMCC 1.8894</strain>
    </source>
</reference>
<evidence type="ECO:0000313" key="2">
    <source>
        <dbReference type="Proteomes" id="UP000198539"/>
    </source>
</evidence>
<dbReference type="InterPro" id="IPR010247">
    <property type="entry name" value="HutG_amidohyd"/>
</dbReference>
<organism evidence="1 2">
    <name type="scientific">Roseicitreum antarcticum</name>
    <dbReference type="NCBI Taxonomy" id="564137"/>
    <lineage>
        <taxon>Bacteria</taxon>
        <taxon>Pseudomonadati</taxon>
        <taxon>Pseudomonadota</taxon>
        <taxon>Alphaproteobacteria</taxon>
        <taxon>Rhodobacterales</taxon>
        <taxon>Paracoccaceae</taxon>
        <taxon>Roseicitreum</taxon>
    </lineage>
</organism>
<sequence length="273" mass="29704">MTRPDAKTSPVEVTQGTCPLVIAMPHTGTFVPDEVRANLNEIGRGLSDTDWHIDRLYAGLIPGASCVRATFHRYVIDANRDPSGHSLYPGQNTTGLIPTTDFDGNAIWATLPDAAQTAARLKAYHAPYHRALAAELARVKALHGFVILYDCHSIRSRIPFLFDGLLPDMNIGTNRGTTCAPALQTLTQRHCAAAAGLTSVLNGRFLGGWTTRHYGRPDESMHAIQMELTQSAYMAERAPWTWDAEKAARVQAVLGPLLHDIAALDLSPADTAR</sequence>
<dbReference type="Gene3D" id="3.40.630.40">
    <property type="entry name" value="Zn-dependent exopeptidases"/>
    <property type="match status" value="1"/>
</dbReference>
<dbReference type="STRING" id="564137.SAMN04488238_103201"/>
<evidence type="ECO:0000313" key="1">
    <source>
        <dbReference type="EMBL" id="SDW72941.1"/>
    </source>
</evidence>
<keyword evidence="2" id="KW-1185">Reference proteome</keyword>
<dbReference type="Proteomes" id="UP000198539">
    <property type="component" value="Unassembled WGS sequence"/>
</dbReference>
<protein>
    <submittedName>
        <fullName evidence="1">Formiminoglutamase</fullName>
    </submittedName>
</protein>
<gene>
    <name evidence="1" type="ORF">SAMN04488238_103201</name>
</gene>
<accession>A0A1H2VXH7</accession>
<dbReference type="Pfam" id="PF05013">
    <property type="entry name" value="FGase"/>
    <property type="match status" value="1"/>
</dbReference>
<dbReference type="InterPro" id="IPR007709">
    <property type="entry name" value="N-FG_amidohydro"/>
</dbReference>
<proteinExistence type="predicted"/>
<dbReference type="NCBIfam" id="TIGR02017">
    <property type="entry name" value="hutG_amidohyd"/>
    <property type="match status" value="1"/>
</dbReference>